<dbReference type="PANTHER" id="PTHR11863">
    <property type="entry name" value="STEROL DESATURASE"/>
    <property type="match status" value="1"/>
</dbReference>
<organism evidence="8 9">
    <name type="scientific">Trichoglossum hirsutum</name>
    <dbReference type="NCBI Taxonomy" id="265104"/>
    <lineage>
        <taxon>Eukaryota</taxon>
        <taxon>Fungi</taxon>
        <taxon>Dikarya</taxon>
        <taxon>Ascomycota</taxon>
        <taxon>Pezizomycotina</taxon>
        <taxon>Geoglossomycetes</taxon>
        <taxon>Geoglossales</taxon>
        <taxon>Geoglossaceae</taxon>
        <taxon>Trichoglossum</taxon>
    </lineage>
</organism>
<dbReference type="InterPro" id="IPR050307">
    <property type="entry name" value="Sterol_Desaturase_Related"/>
</dbReference>
<evidence type="ECO:0000256" key="6">
    <source>
        <dbReference type="SAM" id="Phobius"/>
    </source>
</evidence>
<evidence type="ECO:0000256" key="2">
    <source>
        <dbReference type="ARBA" id="ARBA00022692"/>
    </source>
</evidence>
<keyword evidence="9" id="KW-1185">Reference proteome</keyword>
<evidence type="ECO:0000256" key="1">
    <source>
        <dbReference type="ARBA" id="ARBA00004370"/>
    </source>
</evidence>
<keyword evidence="4 6" id="KW-0472">Membrane</keyword>
<feature type="domain" description="Fatty acid hydroxylase" evidence="7">
    <location>
        <begin position="144"/>
        <end position="277"/>
    </location>
</feature>
<sequence>MTTLLLPLLTFTLPAPASLSGAVSLLLLHLSWTSLVLSHHPLTLELVLILLVRGVFFLAPALALSALQAAGALAAPARRRPRGRPRKDGAVAPWVVVGKVVANLVAGALVQAAVEWVCTEALSVRSAVRVAVVWPGVFDLLAGVVAAVVAREVVQYVVHSQLLHPPHSSTRLSRLHQAGSHALAPTALLSHYDHPLPYLLLHFLPTYLPALVLRPHLLTFLLFLAVVSLFEALQLSSLRGLPAPFLDALLDAKEEHWITGGTRAFADLAILDWLAGTPGRRPASSYSPRKRVDSMRRKSKLLLS</sequence>
<dbReference type="AlphaFoldDB" id="A0A9P8RS56"/>
<dbReference type="GO" id="GO:0008610">
    <property type="term" value="P:lipid biosynthetic process"/>
    <property type="evidence" value="ECO:0007669"/>
    <property type="project" value="InterPro"/>
</dbReference>
<feature type="region of interest" description="Disordered" evidence="5">
    <location>
        <begin position="279"/>
        <end position="304"/>
    </location>
</feature>
<dbReference type="Pfam" id="PF04116">
    <property type="entry name" value="FA_hydroxylase"/>
    <property type="match status" value="1"/>
</dbReference>
<evidence type="ECO:0000313" key="8">
    <source>
        <dbReference type="EMBL" id="KAH0563034.1"/>
    </source>
</evidence>
<dbReference type="GO" id="GO:0016020">
    <property type="term" value="C:membrane"/>
    <property type="evidence" value="ECO:0007669"/>
    <property type="project" value="UniProtKB-SubCell"/>
</dbReference>
<keyword evidence="2 6" id="KW-0812">Transmembrane</keyword>
<feature type="transmembrane region" description="Helical" evidence="6">
    <location>
        <begin position="91"/>
        <end position="112"/>
    </location>
</feature>
<protein>
    <recommendedName>
        <fullName evidence="7">Fatty acid hydroxylase domain-containing protein</fullName>
    </recommendedName>
</protein>
<name>A0A9P8RS56_9PEZI</name>
<reference evidence="8" key="1">
    <citation type="submission" date="2021-03" db="EMBL/GenBank/DDBJ databases">
        <title>Comparative genomics and phylogenomic investigation of the class Geoglossomycetes provide insights into ecological specialization and systematics.</title>
        <authorList>
            <person name="Melie T."/>
            <person name="Pirro S."/>
            <person name="Miller A.N."/>
            <person name="Quandt A."/>
        </authorList>
    </citation>
    <scope>NUCLEOTIDE SEQUENCE</scope>
    <source>
        <strain evidence="8">CAQ_001_2017</strain>
    </source>
</reference>
<dbReference type="GO" id="GO:0005506">
    <property type="term" value="F:iron ion binding"/>
    <property type="evidence" value="ECO:0007669"/>
    <property type="project" value="InterPro"/>
</dbReference>
<comment type="caution">
    <text evidence="8">The sequence shown here is derived from an EMBL/GenBank/DDBJ whole genome shotgun (WGS) entry which is preliminary data.</text>
</comment>
<evidence type="ECO:0000259" key="7">
    <source>
        <dbReference type="Pfam" id="PF04116"/>
    </source>
</evidence>
<accession>A0A9P8RS56</accession>
<evidence type="ECO:0000313" key="9">
    <source>
        <dbReference type="Proteomes" id="UP000750711"/>
    </source>
</evidence>
<dbReference type="GO" id="GO:0016491">
    <property type="term" value="F:oxidoreductase activity"/>
    <property type="evidence" value="ECO:0007669"/>
    <property type="project" value="InterPro"/>
</dbReference>
<dbReference type="InterPro" id="IPR006694">
    <property type="entry name" value="Fatty_acid_hydroxylase"/>
</dbReference>
<evidence type="ECO:0000256" key="5">
    <source>
        <dbReference type="SAM" id="MobiDB-lite"/>
    </source>
</evidence>
<evidence type="ECO:0000256" key="3">
    <source>
        <dbReference type="ARBA" id="ARBA00022989"/>
    </source>
</evidence>
<comment type="subcellular location">
    <subcellularLocation>
        <location evidence="1">Membrane</location>
    </subcellularLocation>
</comment>
<gene>
    <name evidence="8" type="ORF">GP486_002399</name>
</gene>
<proteinExistence type="predicted"/>
<feature type="transmembrane region" description="Helical" evidence="6">
    <location>
        <begin position="46"/>
        <end position="70"/>
    </location>
</feature>
<keyword evidence="3 6" id="KW-1133">Transmembrane helix</keyword>
<dbReference type="EMBL" id="JAGHQM010000264">
    <property type="protein sequence ID" value="KAH0563034.1"/>
    <property type="molecule type" value="Genomic_DNA"/>
</dbReference>
<evidence type="ECO:0000256" key="4">
    <source>
        <dbReference type="ARBA" id="ARBA00023136"/>
    </source>
</evidence>
<dbReference type="Proteomes" id="UP000750711">
    <property type="component" value="Unassembled WGS sequence"/>
</dbReference>
<feature type="transmembrane region" description="Helical" evidence="6">
    <location>
        <begin position="132"/>
        <end position="154"/>
    </location>
</feature>